<reference evidence="3 4" key="1">
    <citation type="journal article" date="2020" name="Nat. Food">
        <title>A phased Vanilla planifolia genome enables genetic improvement of flavour and production.</title>
        <authorList>
            <person name="Hasing T."/>
            <person name="Tang H."/>
            <person name="Brym M."/>
            <person name="Khazi F."/>
            <person name="Huang T."/>
            <person name="Chambers A.H."/>
        </authorList>
    </citation>
    <scope>NUCLEOTIDE SEQUENCE [LARGE SCALE GENOMIC DNA]</scope>
    <source>
        <tissue evidence="3">Leaf</tissue>
    </source>
</reference>
<evidence type="ECO:0000256" key="1">
    <source>
        <dbReference type="ARBA" id="ARBA00022737"/>
    </source>
</evidence>
<dbReference type="Pfam" id="PF20431">
    <property type="entry name" value="E_motif"/>
    <property type="match status" value="1"/>
</dbReference>
<dbReference type="PANTHER" id="PTHR47926:SF452">
    <property type="entry name" value="PENTATRICOPEPTIDE REPEAT-CONTAINING PROTEIN"/>
    <property type="match status" value="1"/>
</dbReference>
<evidence type="ECO:0000313" key="3">
    <source>
        <dbReference type="EMBL" id="KAG0490821.1"/>
    </source>
</evidence>
<protein>
    <recommendedName>
        <fullName evidence="5">Pentatricopeptide repeat-containing protein</fullName>
    </recommendedName>
</protein>
<dbReference type="FunFam" id="1.25.40.10:FF:000090">
    <property type="entry name" value="Pentatricopeptide repeat-containing protein, chloroplastic"/>
    <property type="match status" value="1"/>
</dbReference>
<dbReference type="AlphaFoldDB" id="A0A835REM5"/>
<feature type="repeat" description="PPR" evidence="2">
    <location>
        <begin position="438"/>
        <end position="472"/>
    </location>
</feature>
<accession>A0A835REM5</accession>
<dbReference type="PANTHER" id="PTHR47926">
    <property type="entry name" value="PENTATRICOPEPTIDE REPEAT-CONTAINING PROTEIN"/>
    <property type="match status" value="1"/>
</dbReference>
<evidence type="ECO:0000313" key="4">
    <source>
        <dbReference type="Proteomes" id="UP000639772"/>
    </source>
</evidence>
<feature type="repeat" description="PPR" evidence="2">
    <location>
        <begin position="508"/>
        <end position="538"/>
    </location>
</feature>
<dbReference type="GO" id="GO:0009451">
    <property type="term" value="P:RNA modification"/>
    <property type="evidence" value="ECO:0007669"/>
    <property type="project" value="InterPro"/>
</dbReference>
<feature type="repeat" description="PPR" evidence="2">
    <location>
        <begin position="539"/>
        <end position="573"/>
    </location>
</feature>
<dbReference type="NCBIfam" id="TIGR00756">
    <property type="entry name" value="PPR"/>
    <property type="match status" value="5"/>
</dbReference>
<dbReference type="Proteomes" id="UP000639772">
    <property type="component" value="Chromosome 3"/>
</dbReference>
<sequence length="721" mass="81041">MLGVKLLNCYAHCGRLWESKWLFFKIIDRNIFLWKSVIVEFYRAGQFEEILRLYDILKLYRIGIDSSNITFSLKGCAELKNAVTGRAIHADSLKVGLNIDKFVASSIVRLYCLCGKIDEGYRAFTEILDKDVVAYTSMITGCAMFPGSNANMAFEITSDMHRRGLCANRVTLVSLLRVAGHLEALREGQAAHCFAMRRGISFLDEALGTAIVDMYARCGALDLAASVFRQMEKTCTALWNALISGLILWGKSAEALKVYGNMEKDQKIFPDSITLSNLIAICADLDFLYRAKDVHGYLIRQEILLDLPLVTSLIDLYFKGGKVHHANKLFAEIMVRDTILYDVMISGYIQNNKTDHAIQTFQRMLQEGINPNSTTILILLSAFSDATDTRLGKWIHAFTIRHSLNLSFDVCNQILQMYAKWGCLETARMLFESIARKDLVSWTVMMMAYVNHGYADKAFLLFHKMRQSGEKPDSITLITLLKAHNEIGCPRTVKEIHGHVYRTLLVRDNTTMNSIITAYAKCGKLDMAKSVFNSFPKECVTSWNTMIAAYGIHGCVEEVISLFNEMQRQSISPDGMTGTSVLSACSHGGLIEVGLHVFNIMTNELSFSPSEEHYNCMVDLLGRAGRLEEAHDLVKHFPLKDRRSALCALLAGCRIHNNVKLGEVVGKELLELEPHNPGNYSLISNIYCQQNMWNKAEVVRTKARMNGLQKAPGFSLVNLNE</sequence>
<dbReference type="InterPro" id="IPR002885">
    <property type="entry name" value="PPR_rpt"/>
</dbReference>
<proteinExistence type="predicted"/>
<gene>
    <name evidence="3" type="ORF">HPP92_007684</name>
</gene>
<dbReference type="GO" id="GO:0003723">
    <property type="term" value="F:RNA binding"/>
    <property type="evidence" value="ECO:0007669"/>
    <property type="project" value="InterPro"/>
</dbReference>
<dbReference type="InterPro" id="IPR011990">
    <property type="entry name" value="TPR-like_helical_dom_sf"/>
</dbReference>
<keyword evidence="1" id="KW-0677">Repeat</keyword>
<dbReference type="InterPro" id="IPR046848">
    <property type="entry name" value="E_motif"/>
</dbReference>
<dbReference type="PROSITE" id="PS51375">
    <property type="entry name" value="PPR"/>
    <property type="match status" value="4"/>
</dbReference>
<dbReference type="Gene3D" id="1.25.40.10">
    <property type="entry name" value="Tetratricopeptide repeat domain"/>
    <property type="match status" value="5"/>
</dbReference>
<name>A0A835REM5_VANPL</name>
<dbReference type="Pfam" id="PF01535">
    <property type="entry name" value="PPR"/>
    <property type="match status" value="7"/>
</dbReference>
<dbReference type="FunFam" id="1.25.40.10:FF:000381">
    <property type="entry name" value="Pentatricopeptide repeat-containing protein"/>
    <property type="match status" value="1"/>
</dbReference>
<feature type="repeat" description="PPR" evidence="2">
    <location>
        <begin position="337"/>
        <end position="371"/>
    </location>
</feature>
<dbReference type="Pfam" id="PF13041">
    <property type="entry name" value="PPR_2"/>
    <property type="match status" value="3"/>
</dbReference>
<evidence type="ECO:0008006" key="5">
    <source>
        <dbReference type="Google" id="ProtNLM"/>
    </source>
</evidence>
<dbReference type="EMBL" id="JADCNM010000003">
    <property type="protein sequence ID" value="KAG0490821.1"/>
    <property type="molecule type" value="Genomic_DNA"/>
</dbReference>
<evidence type="ECO:0000256" key="2">
    <source>
        <dbReference type="PROSITE-ProRule" id="PRU00708"/>
    </source>
</evidence>
<dbReference type="InterPro" id="IPR046960">
    <property type="entry name" value="PPR_At4g14850-like_plant"/>
</dbReference>
<comment type="caution">
    <text evidence="3">The sequence shown here is derived from an EMBL/GenBank/DDBJ whole genome shotgun (WGS) entry which is preliminary data.</text>
</comment>
<dbReference type="OrthoDB" id="308440at2759"/>
<organism evidence="3 4">
    <name type="scientific">Vanilla planifolia</name>
    <name type="common">Vanilla</name>
    <dbReference type="NCBI Taxonomy" id="51239"/>
    <lineage>
        <taxon>Eukaryota</taxon>
        <taxon>Viridiplantae</taxon>
        <taxon>Streptophyta</taxon>
        <taxon>Embryophyta</taxon>
        <taxon>Tracheophyta</taxon>
        <taxon>Spermatophyta</taxon>
        <taxon>Magnoliopsida</taxon>
        <taxon>Liliopsida</taxon>
        <taxon>Asparagales</taxon>
        <taxon>Orchidaceae</taxon>
        <taxon>Vanilloideae</taxon>
        <taxon>Vanilleae</taxon>
        <taxon>Vanilla</taxon>
    </lineage>
</organism>
<dbReference type="SUPFAM" id="SSF48452">
    <property type="entry name" value="TPR-like"/>
    <property type="match status" value="1"/>
</dbReference>